<evidence type="ECO:0000256" key="13">
    <source>
        <dbReference type="ARBA" id="ARBA00023136"/>
    </source>
</evidence>
<evidence type="ECO:0000313" key="18">
    <source>
        <dbReference type="EMBL" id="OAF68901.1"/>
    </source>
</evidence>
<dbReference type="PROSITE" id="PS00018">
    <property type="entry name" value="EF_HAND_1"/>
    <property type="match status" value="1"/>
</dbReference>
<feature type="domain" description="EF-hand" evidence="17">
    <location>
        <begin position="113"/>
        <end position="148"/>
    </location>
</feature>
<sequence length="203" mass="23989">MGSSHSIQLQEDEIMSIIEETGFSRNQVIRIYNRFLKLDKNDKGYISEEDFRRIPEFTVNPLCDRLIDIFMRKKVLEDETVADQDGINFREFINVISTFRTYDNMESHECEKNKNKKLKFIFDIYDVSSDNLIDRQDITNILNLMVGSTLSNEQFSQIVDRTMAELNMSKDKSEQYNSINFQDFKKVLETIDLEEKMSVKFRG</sequence>
<dbReference type="PROSITE" id="PS50222">
    <property type="entry name" value="EF_HAND_2"/>
    <property type="match status" value="2"/>
</dbReference>
<keyword evidence="13" id="KW-0472">Membrane</keyword>
<comment type="subcellular location">
    <subcellularLocation>
        <location evidence="2">Cell membrane</location>
    </subcellularLocation>
    <subcellularLocation>
        <location evidence="3">Cytoplasm</location>
    </subcellularLocation>
    <subcellularLocation>
        <location evidence="1">Nucleus</location>
    </subcellularLocation>
</comment>
<dbReference type="Proteomes" id="UP000078046">
    <property type="component" value="Unassembled WGS sequence"/>
</dbReference>
<dbReference type="SUPFAM" id="SSF47473">
    <property type="entry name" value="EF-hand"/>
    <property type="match status" value="1"/>
</dbReference>
<gene>
    <name evidence="18" type="ORF">A3Q56_03365</name>
</gene>
<keyword evidence="10" id="KW-0677">Repeat</keyword>
<reference evidence="18 19" key="1">
    <citation type="submission" date="2016-04" db="EMBL/GenBank/DDBJ databases">
        <title>The genome of Intoshia linei affirms orthonectids as highly simplified spiralians.</title>
        <authorList>
            <person name="Mikhailov K.V."/>
            <person name="Slusarev G.S."/>
            <person name="Nikitin M.A."/>
            <person name="Logacheva M.D."/>
            <person name="Penin A."/>
            <person name="Aleoshin V."/>
            <person name="Panchin Y.V."/>
        </authorList>
    </citation>
    <scope>NUCLEOTIDE SEQUENCE [LARGE SCALE GENOMIC DNA]</scope>
    <source>
        <strain evidence="18">Intl2013</strain>
        <tissue evidence="18">Whole animal</tissue>
    </source>
</reference>
<protein>
    <submittedName>
        <fullName evidence="18">Calcineurin B</fullName>
    </submittedName>
</protein>
<dbReference type="Gene3D" id="1.10.238.10">
    <property type="entry name" value="EF-hand"/>
    <property type="match status" value="1"/>
</dbReference>
<keyword evidence="7" id="KW-0597">Phosphoprotein</keyword>
<keyword evidence="6" id="KW-0963">Cytoplasm</keyword>
<accession>A0A177B5N2</accession>
<dbReference type="GO" id="GO:0005634">
    <property type="term" value="C:nucleus"/>
    <property type="evidence" value="ECO:0007669"/>
    <property type="project" value="UniProtKB-SubCell"/>
</dbReference>
<evidence type="ECO:0000256" key="8">
    <source>
        <dbReference type="ARBA" id="ARBA00022707"/>
    </source>
</evidence>
<keyword evidence="8" id="KW-0519">Myristate</keyword>
<evidence type="ECO:0000256" key="2">
    <source>
        <dbReference type="ARBA" id="ARBA00004236"/>
    </source>
</evidence>
<dbReference type="EMBL" id="LWCA01000370">
    <property type="protein sequence ID" value="OAF68901.1"/>
    <property type="molecule type" value="Genomic_DNA"/>
</dbReference>
<keyword evidence="12" id="KW-0653">Protein transport</keyword>
<dbReference type="InterPro" id="IPR018247">
    <property type="entry name" value="EF_Hand_1_Ca_BS"/>
</dbReference>
<evidence type="ECO:0000256" key="12">
    <source>
        <dbReference type="ARBA" id="ARBA00022927"/>
    </source>
</evidence>
<evidence type="ECO:0000256" key="9">
    <source>
        <dbReference type="ARBA" id="ARBA00022723"/>
    </source>
</evidence>
<evidence type="ECO:0000256" key="4">
    <source>
        <dbReference type="ARBA" id="ARBA00022448"/>
    </source>
</evidence>
<organism evidence="18 19">
    <name type="scientific">Intoshia linei</name>
    <dbReference type="NCBI Taxonomy" id="1819745"/>
    <lineage>
        <taxon>Eukaryota</taxon>
        <taxon>Metazoa</taxon>
        <taxon>Spiralia</taxon>
        <taxon>Lophotrochozoa</taxon>
        <taxon>Mesozoa</taxon>
        <taxon>Orthonectida</taxon>
        <taxon>Rhopaluridae</taxon>
        <taxon>Intoshia</taxon>
    </lineage>
</organism>
<evidence type="ECO:0000259" key="17">
    <source>
        <dbReference type="PROSITE" id="PS50222"/>
    </source>
</evidence>
<comment type="caution">
    <text evidence="18">The sequence shown here is derived from an EMBL/GenBank/DDBJ whole genome shotgun (WGS) entry which is preliminary data.</text>
</comment>
<dbReference type="GO" id="GO:0005737">
    <property type="term" value="C:cytoplasm"/>
    <property type="evidence" value="ECO:0007669"/>
    <property type="project" value="UniProtKB-SubCell"/>
</dbReference>
<evidence type="ECO:0000256" key="3">
    <source>
        <dbReference type="ARBA" id="ARBA00004496"/>
    </source>
</evidence>
<keyword evidence="19" id="KW-1185">Reference proteome</keyword>
<evidence type="ECO:0000256" key="7">
    <source>
        <dbReference type="ARBA" id="ARBA00022553"/>
    </source>
</evidence>
<evidence type="ECO:0000256" key="1">
    <source>
        <dbReference type="ARBA" id="ARBA00004123"/>
    </source>
</evidence>
<evidence type="ECO:0000256" key="11">
    <source>
        <dbReference type="ARBA" id="ARBA00022837"/>
    </source>
</evidence>
<keyword evidence="11" id="KW-0106">Calcium</keyword>
<evidence type="ECO:0000256" key="10">
    <source>
        <dbReference type="ARBA" id="ARBA00022737"/>
    </source>
</evidence>
<keyword evidence="5" id="KW-1003">Cell membrane</keyword>
<evidence type="ECO:0000256" key="14">
    <source>
        <dbReference type="ARBA" id="ARBA00023242"/>
    </source>
</evidence>
<evidence type="ECO:0000256" key="5">
    <source>
        <dbReference type="ARBA" id="ARBA00022475"/>
    </source>
</evidence>
<dbReference type="PANTHER" id="PTHR46002">
    <property type="entry name" value="EG:114D9.1 PROTEIN-RELATED"/>
    <property type="match status" value="1"/>
</dbReference>
<dbReference type="InterPro" id="IPR011992">
    <property type="entry name" value="EF-hand-dom_pair"/>
</dbReference>
<keyword evidence="14" id="KW-0539">Nucleus</keyword>
<evidence type="ECO:0000313" key="19">
    <source>
        <dbReference type="Proteomes" id="UP000078046"/>
    </source>
</evidence>
<dbReference type="GO" id="GO:0005886">
    <property type="term" value="C:plasma membrane"/>
    <property type="evidence" value="ECO:0007669"/>
    <property type="project" value="UniProtKB-SubCell"/>
</dbReference>
<dbReference type="GO" id="GO:0005509">
    <property type="term" value="F:calcium ion binding"/>
    <property type="evidence" value="ECO:0007669"/>
    <property type="project" value="InterPro"/>
</dbReference>
<keyword evidence="4" id="KW-0813">Transport</keyword>
<keyword evidence="9" id="KW-0479">Metal-binding</keyword>
<comment type="similarity">
    <text evidence="16">Belongs to the calcineurin regulatory subunit family. CHP subfamily.</text>
</comment>
<dbReference type="InterPro" id="IPR051875">
    <property type="entry name" value="Calcineurin_B_homologous"/>
</dbReference>
<evidence type="ECO:0000256" key="6">
    <source>
        <dbReference type="ARBA" id="ARBA00022490"/>
    </source>
</evidence>
<dbReference type="OrthoDB" id="191686at2759"/>
<keyword evidence="15" id="KW-0449">Lipoprotein</keyword>
<name>A0A177B5N2_9BILA</name>
<evidence type="ECO:0000256" key="16">
    <source>
        <dbReference type="ARBA" id="ARBA00038164"/>
    </source>
</evidence>
<dbReference type="InterPro" id="IPR002048">
    <property type="entry name" value="EF_hand_dom"/>
</dbReference>
<evidence type="ECO:0000256" key="15">
    <source>
        <dbReference type="ARBA" id="ARBA00023288"/>
    </source>
</evidence>
<feature type="domain" description="EF-hand" evidence="17">
    <location>
        <begin position="26"/>
        <end position="61"/>
    </location>
</feature>
<proteinExistence type="inferred from homology"/>
<dbReference type="AlphaFoldDB" id="A0A177B5N2"/>
<dbReference type="GO" id="GO:0015031">
    <property type="term" value="P:protein transport"/>
    <property type="evidence" value="ECO:0007669"/>
    <property type="project" value="UniProtKB-KW"/>
</dbReference>